<keyword evidence="1" id="KW-0472">Membrane</keyword>
<keyword evidence="1" id="KW-1133">Transmembrane helix</keyword>
<accession>A0A0E0MFR6</accession>
<dbReference type="Gramene" id="OPUNC11G12380.1">
    <property type="protein sequence ID" value="OPUNC11G12380.1"/>
    <property type="gene ID" value="OPUNC11G12380"/>
</dbReference>
<evidence type="ECO:0000313" key="2">
    <source>
        <dbReference type="EnsemblPlants" id="OPUNC11G12380.1"/>
    </source>
</evidence>
<organism evidence="2">
    <name type="scientific">Oryza punctata</name>
    <name type="common">Red rice</name>
    <dbReference type="NCBI Taxonomy" id="4537"/>
    <lineage>
        <taxon>Eukaryota</taxon>
        <taxon>Viridiplantae</taxon>
        <taxon>Streptophyta</taxon>
        <taxon>Embryophyta</taxon>
        <taxon>Tracheophyta</taxon>
        <taxon>Spermatophyta</taxon>
        <taxon>Magnoliopsida</taxon>
        <taxon>Liliopsida</taxon>
        <taxon>Poales</taxon>
        <taxon>Poaceae</taxon>
        <taxon>BOP clade</taxon>
        <taxon>Oryzoideae</taxon>
        <taxon>Oryzeae</taxon>
        <taxon>Oryzinae</taxon>
        <taxon>Oryza</taxon>
    </lineage>
</organism>
<proteinExistence type="predicted"/>
<sequence length="137" mass="15869">MEPPQIGDHAPDLGTVKSKVDGESEMTITDMKLWTFFSRVLKELGYKEIELGKTKSDLEHYILMGLRSDIRIRIQEREAEEDIRIKVYFVLPLFQFVGCTVHVCFIVCSSGFFYIYLVMTCCMELKLLVFNLNGMLL</sequence>
<name>A0A0E0MFR6_ORYPU</name>
<protein>
    <submittedName>
        <fullName evidence="2">Uncharacterized protein</fullName>
    </submittedName>
</protein>
<keyword evidence="3" id="KW-1185">Reference proteome</keyword>
<evidence type="ECO:0000313" key="3">
    <source>
        <dbReference type="Proteomes" id="UP000026962"/>
    </source>
</evidence>
<dbReference type="EnsemblPlants" id="OPUNC11G12380.1">
    <property type="protein sequence ID" value="OPUNC11G12380.1"/>
    <property type="gene ID" value="OPUNC11G12380"/>
</dbReference>
<reference evidence="2" key="2">
    <citation type="submission" date="2018-05" db="EMBL/GenBank/DDBJ databases">
        <title>OpunRS2 (Oryza punctata Reference Sequence Version 2).</title>
        <authorList>
            <person name="Zhang J."/>
            <person name="Kudrna D."/>
            <person name="Lee S."/>
            <person name="Talag J."/>
            <person name="Welchert J."/>
            <person name="Wing R.A."/>
        </authorList>
    </citation>
    <scope>NUCLEOTIDE SEQUENCE [LARGE SCALE GENOMIC DNA]</scope>
</reference>
<reference evidence="2" key="1">
    <citation type="submission" date="2015-04" db="UniProtKB">
        <authorList>
            <consortium name="EnsemblPlants"/>
        </authorList>
    </citation>
    <scope>IDENTIFICATION</scope>
</reference>
<keyword evidence="1" id="KW-0812">Transmembrane</keyword>
<dbReference type="AlphaFoldDB" id="A0A0E0MFR6"/>
<feature type="transmembrane region" description="Helical" evidence="1">
    <location>
        <begin position="87"/>
        <end position="107"/>
    </location>
</feature>
<evidence type="ECO:0000256" key="1">
    <source>
        <dbReference type="SAM" id="Phobius"/>
    </source>
</evidence>
<dbReference type="HOGENOM" id="CLU_1868438_0_0_1"/>
<dbReference type="Proteomes" id="UP000026962">
    <property type="component" value="Chromosome 11"/>
</dbReference>